<evidence type="ECO:0000256" key="1">
    <source>
        <dbReference type="ARBA" id="ARBA00006987"/>
    </source>
</evidence>
<protein>
    <submittedName>
        <fullName evidence="3">Bug family tripartite tricarboxylate transporter substrate binding protein</fullName>
    </submittedName>
</protein>
<feature type="chain" id="PRO_5047262986" evidence="2">
    <location>
        <begin position="26"/>
        <end position="324"/>
    </location>
</feature>
<evidence type="ECO:0000256" key="2">
    <source>
        <dbReference type="SAM" id="SignalP"/>
    </source>
</evidence>
<dbReference type="CDD" id="cd07012">
    <property type="entry name" value="PBP2_Bug_TTT"/>
    <property type="match status" value="1"/>
</dbReference>
<sequence>MFRESKAIMYLGAAFAVVGASIAQAQNYPSKPVTLVVGYTAGGQADVLARKVGDRLAQKLGTPVIIENLPGANGLLGAQKVAGAKPDGYTLALATDSMLTVEPQLAEGSKWNPLDHMEPVARLAEASLFVVANTSFKPNTIAEMVDYAKTSGEKLSFGSSGPSSPHRLAGEDIQKRAGFSMIHVPYPGTSASMTDLAGGQITLAFGALTSIQPLMDAGKLKLIAATSKQRSRFKPDVPAVAETWPGFDYSIYYGIITPKGTPKDVVEKLNGSINEVLKEPETINALNALGVSPSAGSPDDFRSVITADYETRGKILGDLGLKAK</sequence>
<organism evidence="3 4">
    <name type="scientific">Rhizobium puerariae</name>
    <dbReference type="NCBI Taxonomy" id="1585791"/>
    <lineage>
        <taxon>Bacteria</taxon>
        <taxon>Pseudomonadati</taxon>
        <taxon>Pseudomonadota</taxon>
        <taxon>Alphaproteobacteria</taxon>
        <taxon>Hyphomicrobiales</taxon>
        <taxon>Rhizobiaceae</taxon>
        <taxon>Rhizobium/Agrobacterium group</taxon>
        <taxon>Rhizobium</taxon>
    </lineage>
</organism>
<comment type="caution">
    <text evidence="3">The sequence shown here is derived from an EMBL/GenBank/DDBJ whole genome shotgun (WGS) entry which is preliminary data.</text>
</comment>
<evidence type="ECO:0000313" key="3">
    <source>
        <dbReference type="EMBL" id="MFB9950518.1"/>
    </source>
</evidence>
<accession>A0ABV6ALF5</accession>
<dbReference type="RefSeq" id="WP_377263031.1">
    <property type="nucleotide sequence ID" value="NZ_JBHMAA010000018.1"/>
</dbReference>
<dbReference type="InterPro" id="IPR005064">
    <property type="entry name" value="BUG"/>
</dbReference>
<gene>
    <name evidence="3" type="ORF">ACFFP0_16810</name>
</gene>
<keyword evidence="2" id="KW-0732">Signal</keyword>
<name>A0ABV6ALF5_9HYPH</name>
<dbReference type="PIRSF" id="PIRSF017082">
    <property type="entry name" value="YflP"/>
    <property type="match status" value="1"/>
</dbReference>
<proteinExistence type="inferred from homology"/>
<dbReference type="Pfam" id="PF03401">
    <property type="entry name" value="TctC"/>
    <property type="match status" value="1"/>
</dbReference>
<comment type="similarity">
    <text evidence="1">Belongs to the UPF0065 (bug) family.</text>
</comment>
<feature type="signal peptide" evidence="2">
    <location>
        <begin position="1"/>
        <end position="25"/>
    </location>
</feature>
<dbReference type="PANTHER" id="PTHR42928">
    <property type="entry name" value="TRICARBOXYLATE-BINDING PROTEIN"/>
    <property type="match status" value="1"/>
</dbReference>
<evidence type="ECO:0000313" key="4">
    <source>
        <dbReference type="Proteomes" id="UP001589692"/>
    </source>
</evidence>
<keyword evidence="4" id="KW-1185">Reference proteome</keyword>
<dbReference type="Gene3D" id="3.40.190.10">
    <property type="entry name" value="Periplasmic binding protein-like II"/>
    <property type="match status" value="1"/>
</dbReference>
<dbReference type="SUPFAM" id="SSF53850">
    <property type="entry name" value="Periplasmic binding protein-like II"/>
    <property type="match status" value="1"/>
</dbReference>
<dbReference type="PANTHER" id="PTHR42928:SF5">
    <property type="entry name" value="BLR1237 PROTEIN"/>
    <property type="match status" value="1"/>
</dbReference>
<dbReference type="Gene3D" id="3.40.190.150">
    <property type="entry name" value="Bordetella uptake gene, domain 1"/>
    <property type="match status" value="1"/>
</dbReference>
<dbReference type="EMBL" id="JBHMAA010000018">
    <property type="protein sequence ID" value="MFB9950518.1"/>
    <property type="molecule type" value="Genomic_DNA"/>
</dbReference>
<dbReference type="InterPro" id="IPR042100">
    <property type="entry name" value="Bug_dom1"/>
</dbReference>
<dbReference type="Proteomes" id="UP001589692">
    <property type="component" value="Unassembled WGS sequence"/>
</dbReference>
<reference evidence="3 4" key="1">
    <citation type="submission" date="2024-09" db="EMBL/GenBank/DDBJ databases">
        <authorList>
            <person name="Sun Q."/>
            <person name="Mori K."/>
        </authorList>
    </citation>
    <scope>NUCLEOTIDE SEQUENCE [LARGE SCALE GENOMIC DNA]</scope>
    <source>
        <strain evidence="3 4">TBRC 4938</strain>
    </source>
</reference>